<dbReference type="InterPro" id="IPR036779">
    <property type="entry name" value="LysM_dom_sf"/>
</dbReference>
<dbReference type="RefSeq" id="WP_193907251.1">
    <property type="nucleotide sequence ID" value="NZ_PRDL01000001.1"/>
</dbReference>
<feature type="compositionally biased region" description="Low complexity" evidence="10">
    <location>
        <begin position="174"/>
        <end position="184"/>
    </location>
</feature>
<comment type="caution">
    <text evidence="12">The sequence shown here is derived from an EMBL/GenBank/DDBJ whole genome shotgun (WGS) entry which is preliminary data.</text>
</comment>
<dbReference type="Proteomes" id="UP000652567">
    <property type="component" value="Unassembled WGS sequence"/>
</dbReference>
<dbReference type="InterPro" id="IPR002508">
    <property type="entry name" value="MurNAc-LAA_cat"/>
</dbReference>
<keyword evidence="5" id="KW-0732">Signal</keyword>
<dbReference type="CDD" id="cd00118">
    <property type="entry name" value="LysM"/>
    <property type="match status" value="1"/>
</dbReference>
<comment type="subcellular location">
    <subcellularLocation>
        <location evidence="2">Periplasm</location>
    </subcellularLocation>
</comment>
<keyword evidence="6" id="KW-0574">Periplasm</keyword>
<dbReference type="PANTHER" id="PTHR30404:SF0">
    <property type="entry name" value="N-ACETYLMURAMOYL-L-ALANINE AMIDASE AMIC"/>
    <property type="match status" value="1"/>
</dbReference>
<dbReference type="InterPro" id="IPR021731">
    <property type="entry name" value="AMIN_dom"/>
</dbReference>
<comment type="catalytic activity">
    <reaction evidence="1">
        <text>Hydrolyzes the link between N-acetylmuramoyl residues and L-amino acid residues in certain cell-wall glycopeptides.</text>
        <dbReference type="EC" id="3.5.1.28"/>
    </reaction>
</comment>
<dbReference type="Pfam" id="PF11741">
    <property type="entry name" value="AMIN"/>
    <property type="match status" value="1"/>
</dbReference>
<dbReference type="FunFam" id="3.40.630.40:FF:000001">
    <property type="entry name" value="N-acetylmuramoyl-L-alanine amidase"/>
    <property type="match status" value="1"/>
</dbReference>
<evidence type="ECO:0000313" key="12">
    <source>
        <dbReference type="EMBL" id="MBE8716292.1"/>
    </source>
</evidence>
<dbReference type="Gene3D" id="3.10.350.10">
    <property type="entry name" value="LysM domain"/>
    <property type="match status" value="1"/>
</dbReference>
<feature type="region of interest" description="Disordered" evidence="10">
    <location>
        <begin position="153"/>
        <end position="193"/>
    </location>
</feature>
<dbReference type="Pfam" id="PF01520">
    <property type="entry name" value="Amidase_3"/>
    <property type="match status" value="1"/>
</dbReference>
<dbReference type="InterPro" id="IPR018392">
    <property type="entry name" value="LysM"/>
</dbReference>
<evidence type="ECO:0000256" key="1">
    <source>
        <dbReference type="ARBA" id="ARBA00001561"/>
    </source>
</evidence>
<dbReference type="PROSITE" id="PS51782">
    <property type="entry name" value="LYSM"/>
    <property type="match status" value="1"/>
</dbReference>
<dbReference type="Pfam" id="PF01476">
    <property type="entry name" value="LysM"/>
    <property type="match status" value="1"/>
</dbReference>
<dbReference type="AlphaFoldDB" id="A0A928YT02"/>
<proteinExistence type="inferred from homology"/>
<keyword evidence="8" id="KW-0961">Cell wall biogenesis/degradation</keyword>
<evidence type="ECO:0000256" key="10">
    <source>
        <dbReference type="SAM" id="MobiDB-lite"/>
    </source>
</evidence>
<dbReference type="GO" id="GO:0071555">
    <property type="term" value="P:cell wall organization"/>
    <property type="evidence" value="ECO:0007669"/>
    <property type="project" value="UniProtKB-KW"/>
</dbReference>
<sequence length="490" mass="52035">MGFSSISSIKAGIYGRLAFVLTLAACFFPPLLHAAQIDSVRVWRAPDHTRIVFDLSAPVEHSVATLADPERLLVVVPSTALKASLDNLTLADTPISAIRFSHDGQDLRLVFDLKNKIQPRSFILKKHADKGDRLVVDLLDDVNAAPVAATANAPAPAASSAPATAATPPPANPVLPAATVKPAAPSAPPPAATANQRNIVVAVDAGHGGEDPGAIGPGRLREKDVTLAISKELVAAINAERGFEARLVRTGDYFIPLKKRRDLARNMKADLFVSIHADAFTKPSARGASVFALSRHGATSETARFLAQRENESDLIGGVGGISLEDKDQVLAGVLVDLSMTSTLNDSLRVGQQVLNSMGNIATLHKRQVEQAGFMVLKSPDVPSILVETGFISNPEEARKLGTPAYRKQMAQSVFRGVRQYFFQNPPPGTFIAAQRASGAQMVSEHVIAPGDTLSAIARRYNVSVNQLAAHNGMKNHSIKVGQTLKIPAS</sequence>
<evidence type="ECO:0000256" key="3">
    <source>
        <dbReference type="ARBA" id="ARBA00010860"/>
    </source>
</evidence>
<evidence type="ECO:0000313" key="13">
    <source>
        <dbReference type="Proteomes" id="UP000652567"/>
    </source>
</evidence>
<name>A0A928YT02_9GAMM</name>
<organism evidence="12 13">
    <name type="scientific">Cellvibrio polysaccharolyticus</name>
    <dbReference type="NCBI Taxonomy" id="2082724"/>
    <lineage>
        <taxon>Bacteria</taxon>
        <taxon>Pseudomonadati</taxon>
        <taxon>Pseudomonadota</taxon>
        <taxon>Gammaproteobacteria</taxon>
        <taxon>Cellvibrionales</taxon>
        <taxon>Cellvibrionaceae</taxon>
        <taxon>Cellvibrio</taxon>
    </lineage>
</organism>
<dbReference type="EC" id="3.5.1.28" evidence="4"/>
<evidence type="ECO:0000259" key="11">
    <source>
        <dbReference type="PROSITE" id="PS51782"/>
    </source>
</evidence>
<feature type="compositionally biased region" description="Low complexity" evidence="10">
    <location>
        <begin position="153"/>
        <end position="166"/>
    </location>
</feature>
<dbReference type="GO" id="GO:0030288">
    <property type="term" value="C:outer membrane-bounded periplasmic space"/>
    <property type="evidence" value="ECO:0007669"/>
    <property type="project" value="TreeGrafter"/>
</dbReference>
<evidence type="ECO:0000256" key="7">
    <source>
        <dbReference type="ARBA" id="ARBA00022801"/>
    </source>
</evidence>
<feature type="domain" description="LysM" evidence="11">
    <location>
        <begin position="444"/>
        <end position="487"/>
    </location>
</feature>
<protein>
    <recommendedName>
        <fullName evidence="9">N-acetylmuramoyl-L-alanine amidase AmiC</fullName>
        <ecNumber evidence="4">3.5.1.28</ecNumber>
    </recommendedName>
</protein>
<keyword evidence="13" id="KW-1185">Reference proteome</keyword>
<evidence type="ECO:0000256" key="4">
    <source>
        <dbReference type="ARBA" id="ARBA00011901"/>
    </source>
</evidence>
<dbReference type="SUPFAM" id="SSF53187">
    <property type="entry name" value="Zn-dependent exopeptidases"/>
    <property type="match status" value="1"/>
</dbReference>
<dbReference type="Gene3D" id="3.40.630.40">
    <property type="entry name" value="Zn-dependent exopeptidases"/>
    <property type="match status" value="1"/>
</dbReference>
<dbReference type="GO" id="GO:0008745">
    <property type="term" value="F:N-acetylmuramoyl-L-alanine amidase activity"/>
    <property type="evidence" value="ECO:0007669"/>
    <property type="project" value="UniProtKB-EC"/>
</dbReference>
<evidence type="ECO:0000256" key="5">
    <source>
        <dbReference type="ARBA" id="ARBA00022729"/>
    </source>
</evidence>
<evidence type="ECO:0000256" key="2">
    <source>
        <dbReference type="ARBA" id="ARBA00004418"/>
    </source>
</evidence>
<dbReference type="PANTHER" id="PTHR30404">
    <property type="entry name" value="N-ACETYLMURAMOYL-L-ALANINE AMIDASE"/>
    <property type="match status" value="1"/>
</dbReference>
<dbReference type="EMBL" id="PRDL01000001">
    <property type="protein sequence ID" value="MBE8716292.1"/>
    <property type="molecule type" value="Genomic_DNA"/>
</dbReference>
<dbReference type="SUPFAM" id="SSF54106">
    <property type="entry name" value="LysM domain"/>
    <property type="match status" value="1"/>
</dbReference>
<accession>A0A928YT02</accession>
<evidence type="ECO:0000256" key="9">
    <source>
        <dbReference type="ARBA" id="ARBA00074581"/>
    </source>
</evidence>
<dbReference type="SMART" id="SM00646">
    <property type="entry name" value="Ami_3"/>
    <property type="match status" value="1"/>
</dbReference>
<dbReference type="SMART" id="SM00257">
    <property type="entry name" value="LysM"/>
    <property type="match status" value="1"/>
</dbReference>
<keyword evidence="7" id="KW-0378">Hydrolase</keyword>
<dbReference type="CDD" id="cd02696">
    <property type="entry name" value="MurNAc-LAA"/>
    <property type="match status" value="1"/>
</dbReference>
<gene>
    <name evidence="12" type="ORF">C4F51_03720</name>
</gene>
<dbReference type="GO" id="GO:0009253">
    <property type="term" value="P:peptidoglycan catabolic process"/>
    <property type="evidence" value="ECO:0007669"/>
    <property type="project" value="InterPro"/>
</dbReference>
<evidence type="ECO:0000256" key="8">
    <source>
        <dbReference type="ARBA" id="ARBA00023316"/>
    </source>
</evidence>
<comment type="similarity">
    <text evidence="3">Belongs to the N-acetylmuramoyl-L-alanine amidase 3 family.</text>
</comment>
<reference evidence="12" key="1">
    <citation type="submission" date="2018-07" db="EMBL/GenBank/DDBJ databases">
        <title>Genome assembly of strain Ka43.</title>
        <authorList>
            <person name="Kukolya J."/>
            <person name="Nagy I."/>
            <person name="Horvath B."/>
            <person name="Toth A."/>
        </authorList>
    </citation>
    <scope>NUCLEOTIDE SEQUENCE</scope>
    <source>
        <strain evidence="12">KB43</strain>
    </source>
</reference>
<evidence type="ECO:0000256" key="6">
    <source>
        <dbReference type="ARBA" id="ARBA00022764"/>
    </source>
</evidence>
<dbReference type="Gene3D" id="2.60.40.3500">
    <property type="match status" value="1"/>
</dbReference>
<dbReference type="InterPro" id="IPR050695">
    <property type="entry name" value="N-acetylmuramoyl_amidase_3"/>
</dbReference>